<gene>
    <name evidence="1" type="ORF">SDC9_08493</name>
</gene>
<comment type="caution">
    <text evidence="1">The sequence shown here is derived from an EMBL/GenBank/DDBJ whole genome shotgun (WGS) entry which is preliminary data.</text>
</comment>
<dbReference type="AlphaFoldDB" id="A0A644T7G1"/>
<protein>
    <submittedName>
        <fullName evidence="1">Uncharacterized protein</fullName>
    </submittedName>
</protein>
<evidence type="ECO:0000313" key="1">
    <source>
        <dbReference type="EMBL" id="MPL62873.1"/>
    </source>
</evidence>
<accession>A0A644T7G1</accession>
<name>A0A644T7G1_9ZZZZ</name>
<dbReference type="EMBL" id="VSSQ01000019">
    <property type="protein sequence ID" value="MPL62873.1"/>
    <property type="molecule type" value="Genomic_DNA"/>
</dbReference>
<proteinExistence type="predicted"/>
<sequence length="81" mass="8397">MAGNSIGLSLIPGFGGIGKLSSVGVKFGIKTASKGVMYESSDLILKNVIGDSLTSISSKFGNNVLENIASDVFWNGIIFRG</sequence>
<organism evidence="1">
    <name type="scientific">bioreactor metagenome</name>
    <dbReference type="NCBI Taxonomy" id="1076179"/>
    <lineage>
        <taxon>unclassified sequences</taxon>
        <taxon>metagenomes</taxon>
        <taxon>ecological metagenomes</taxon>
    </lineage>
</organism>
<reference evidence="1" key="1">
    <citation type="submission" date="2019-08" db="EMBL/GenBank/DDBJ databases">
        <authorList>
            <person name="Kucharzyk K."/>
            <person name="Murdoch R.W."/>
            <person name="Higgins S."/>
            <person name="Loffler F."/>
        </authorList>
    </citation>
    <scope>NUCLEOTIDE SEQUENCE</scope>
</reference>